<dbReference type="Pfam" id="PF13424">
    <property type="entry name" value="TPR_12"/>
    <property type="match status" value="1"/>
</dbReference>
<reference evidence="2 4" key="1">
    <citation type="submission" date="2015-07" db="EMBL/GenBank/DDBJ databases">
        <title>Bacillus zhangzhouensis sp. nov. and Bacillus nanhaiticus sp. nov.</title>
        <authorList>
            <person name="Liu Y."/>
            <person name="Lai Q."/>
            <person name="Shao Z."/>
        </authorList>
    </citation>
    <scope>NUCLEOTIDE SEQUENCE [LARGE SCALE GENOMIC DNA]</scope>
    <source>
        <strain evidence="2 4">NH7I_1</strain>
    </source>
</reference>
<comment type="caution">
    <text evidence="3">The sequence shown here is derived from an EMBL/GenBank/DDBJ whole genome shotgun (WGS) entry which is preliminary data.</text>
</comment>
<keyword evidence="4" id="KW-1185">Reference proteome</keyword>
<feature type="repeat" description="TPR" evidence="1">
    <location>
        <begin position="209"/>
        <end position="242"/>
    </location>
</feature>
<sequence>MIFMSDKSIKKLLHSWYTMLKHRHFSKAEEIKTTLLKHKRKLSKKQDLYLHYHLMLFRHQLWMNQTEDLEKIKHELMPRKDEMNEELQYYFYFFLGLYESLKSDQNDAIHYLEKAEERLPLLNDELEEAEFHFRTSGVYYNNRYSLLSIRHVQKAMDIFAKHGDIHSINRCKIVLALNYTDQKKYEEAEAIFIEIIDYVKMMDDQELLGIVYYDAGFIQSRQNRHKEALEYFKKALRLPAYRKSAHSYVSCLYETVRSCFKENLTDEGMKYIQKGLKEAVASQFDILRMKFQILSLLYSQTPKADEQIATLVTCLERKEAWIDLEDLLADVSDYYKKKGDFERAAFFIMRG</sequence>
<evidence type="ECO:0000313" key="3">
    <source>
        <dbReference type="EMBL" id="MBR8690029.1"/>
    </source>
</evidence>
<dbReference type="Proteomes" id="UP000676804">
    <property type="component" value="Unassembled WGS sequence"/>
</dbReference>
<dbReference type="EMBL" id="LGYN01000023">
    <property type="protein sequence ID" value="KPN13844.1"/>
    <property type="molecule type" value="Genomic_DNA"/>
</dbReference>
<dbReference type="Proteomes" id="UP000050272">
    <property type="component" value="Unassembled WGS sequence"/>
</dbReference>
<keyword evidence="1" id="KW-0802">TPR repeat</keyword>
<dbReference type="InterPro" id="IPR011990">
    <property type="entry name" value="TPR-like_helical_dom_sf"/>
</dbReference>
<dbReference type="SMART" id="SM00028">
    <property type="entry name" value="TPR"/>
    <property type="match status" value="3"/>
</dbReference>
<gene>
    <name evidence="2" type="ORF">AKG37_07125</name>
    <name evidence="3" type="ORF">KCQ59_09590</name>
</gene>
<dbReference type="PROSITE" id="PS50005">
    <property type="entry name" value="TPR"/>
    <property type="match status" value="1"/>
</dbReference>
<proteinExistence type="predicted"/>
<dbReference type="Gene3D" id="1.25.40.10">
    <property type="entry name" value="Tetratricopeptide repeat domain"/>
    <property type="match status" value="1"/>
</dbReference>
<dbReference type="EMBL" id="JAGQFH010000023">
    <property type="protein sequence ID" value="MBR8690029.1"/>
    <property type="molecule type" value="Genomic_DNA"/>
</dbReference>
<dbReference type="AlphaFoldDB" id="A0ABD4QHU8"/>
<dbReference type="InterPro" id="IPR019734">
    <property type="entry name" value="TPR_rpt"/>
</dbReference>
<reference evidence="3 5" key="2">
    <citation type="submission" date="2021-04" db="EMBL/GenBank/DDBJ databases">
        <title>Isolation of newly marine bacteria for enzymatic activity.</title>
        <authorList>
            <person name="Hadi W.A.M."/>
            <person name="Nair A.J.J."/>
            <person name="Edwin B.T."/>
        </authorList>
    </citation>
    <scope>NUCLEOTIDE SEQUENCE [LARGE SCALE GENOMIC DNA]</scope>
    <source>
        <strain evidence="3 5">B28A</strain>
    </source>
</reference>
<evidence type="ECO:0000256" key="1">
    <source>
        <dbReference type="PROSITE-ProRule" id="PRU00339"/>
    </source>
</evidence>
<dbReference type="RefSeq" id="WP_060698575.1">
    <property type="nucleotide sequence ID" value="NZ_JAGQFH010000023.1"/>
</dbReference>
<dbReference type="Pfam" id="PF18801">
    <property type="entry name" value="RapH_N"/>
    <property type="match status" value="1"/>
</dbReference>
<name>A0ABD4QHU8_9BACI</name>
<protein>
    <submittedName>
        <fullName evidence="2">Aspartate phosphatase</fullName>
    </submittedName>
    <submittedName>
        <fullName evidence="3">Tetratricopeptide repeat protein</fullName>
    </submittedName>
</protein>
<evidence type="ECO:0000313" key="4">
    <source>
        <dbReference type="Proteomes" id="UP000050272"/>
    </source>
</evidence>
<accession>A0ABD4QHU8</accession>
<evidence type="ECO:0000313" key="5">
    <source>
        <dbReference type="Proteomes" id="UP000676804"/>
    </source>
</evidence>
<evidence type="ECO:0000313" key="2">
    <source>
        <dbReference type="EMBL" id="KPN13844.1"/>
    </source>
</evidence>
<dbReference type="SUPFAM" id="SSF48452">
    <property type="entry name" value="TPR-like"/>
    <property type="match status" value="1"/>
</dbReference>
<organism evidence="3 5">
    <name type="scientific">Bacillus australimaris</name>
    <dbReference type="NCBI Taxonomy" id="1326968"/>
    <lineage>
        <taxon>Bacteria</taxon>
        <taxon>Bacillati</taxon>
        <taxon>Bacillota</taxon>
        <taxon>Bacilli</taxon>
        <taxon>Bacillales</taxon>
        <taxon>Bacillaceae</taxon>
        <taxon>Bacillus</taxon>
    </lineage>
</organism>